<proteinExistence type="inferred from homology"/>
<dbReference type="Proteomes" id="UP001378592">
    <property type="component" value="Unassembled WGS sequence"/>
</dbReference>
<evidence type="ECO:0000256" key="9">
    <source>
        <dbReference type="ARBA" id="ARBA00022848"/>
    </source>
</evidence>
<keyword evidence="11 14" id="KW-0408">Iron</keyword>
<dbReference type="PROSITE" id="PS00086">
    <property type="entry name" value="CYTOCHROME_P450"/>
    <property type="match status" value="1"/>
</dbReference>
<keyword evidence="13" id="KW-0472">Membrane</keyword>
<evidence type="ECO:0000256" key="15">
    <source>
        <dbReference type="RuleBase" id="RU000461"/>
    </source>
</evidence>
<comment type="similarity">
    <text evidence="5 15">Belongs to the cytochrome P450 family.</text>
</comment>
<evidence type="ECO:0000256" key="1">
    <source>
        <dbReference type="ARBA" id="ARBA00001971"/>
    </source>
</evidence>
<evidence type="ECO:0000313" key="16">
    <source>
        <dbReference type="EMBL" id="KAK7788571.1"/>
    </source>
</evidence>
<dbReference type="CDD" id="cd11056">
    <property type="entry name" value="CYP6-like"/>
    <property type="match status" value="1"/>
</dbReference>
<evidence type="ECO:0000256" key="8">
    <source>
        <dbReference type="ARBA" id="ARBA00022824"/>
    </source>
</evidence>
<dbReference type="InterPro" id="IPR002403">
    <property type="entry name" value="Cyt_P450_E_grp-IV"/>
</dbReference>
<accession>A0AAN9YXP7</accession>
<keyword evidence="10 15" id="KW-0560">Oxidoreductase</keyword>
<dbReference type="FunFam" id="1.10.630.10:FF:000042">
    <property type="entry name" value="Cytochrome P450"/>
    <property type="match status" value="1"/>
</dbReference>
<comment type="subcellular location">
    <subcellularLocation>
        <location evidence="4">Endoplasmic reticulum membrane</location>
        <topology evidence="4">Peripheral membrane protein</topology>
    </subcellularLocation>
    <subcellularLocation>
        <location evidence="3">Microsome membrane</location>
        <topology evidence="3">Peripheral membrane protein</topology>
    </subcellularLocation>
</comment>
<dbReference type="GO" id="GO:0004497">
    <property type="term" value="F:monooxygenase activity"/>
    <property type="evidence" value="ECO:0007669"/>
    <property type="project" value="UniProtKB-KW"/>
</dbReference>
<dbReference type="InterPro" id="IPR017972">
    <property type="entry name" value="Cyt_P450_CS"/>
</dbReference>
<dbReference type="InterPro" id="IPR036396">
    <property type="entry name" value="Cyt_P450_sf"/>
</dbReference>
<keyword evidence="8" id="KW-0256">Endoplasmic reticulum</keyword>
<dbReference type="SUPFAM" id="SSF48264">
    <property type="entry name" value="Cytochrome P450"/>
    <property type="match status" value="1"/>
</dbReference>
<reference evidence="16 17" key="1">
    <citation type="submission" date="2024-03" db="EMBL/GenBank/DDBJ databases">
        <title>The genome assembly and annotation of the cricket Gryllus longicercus Weissman &amp; Gray.</title>
        <authorList>
            <person name="Szrajer S."/>
            <person name="Gray D."/>
            <person name="Ylla G."/>
        </authorList>
    </citation>
    <scope>NUCLEOTIDE SEQUENCE [LARGE SCALE GENOMIC DNA]</scope>
    <source>
        <strain evidence="16">DAG 2021-001</strain>
        <tissue evidence="16">Whole body minus gut</tissue>
    </source>
</reference>
<evidence type="ECO:0008006" key="18">
    <source>
        <dbReference type="Google" id="ProtNLM"/>
    </source>
</evidence>
<evidence type="ECO:0000256" key="12">
    <source>
        <dbReference type="ARBA" id="ARBA00023033"/>
    </source>
</evidence>
<evidence type="ECO:0000256" key="11">
    <source>
        <dbReference type="ARBA" id="ARBA00023004"/>
    </source>
</evidence>
<dbReference type="PANTHER" id="PTHR24292">
    <property type="entry name" value="CYTOCHROME P450"/>
    <property type="match status" value="1"/>
</dbReference>
<dbReference type="AlphaFoldDB" id="A0AAN9YXP7"/>
<dbReference type="InterPro" id="IPR001128">
    <property type="entry name" value="Cyt_P450"/>
</dbReference>
<dbReference type="GO" id="GO:0005789">
    <property type="term" value="C:endoplasmic reticulum membrane"/>
    <property type="evidence" value="ECO:0007669"/>
    <property type="project" value="UniProtKB-SubCell"/>
</dbReference>
<evidence type="ECO:0000256" key="14">
    <source>
        <dbReference type="PIRSR" id="PIRSR602403-1"/>
    </source>
</evidence>
<dbReference type="PRINTS" id="PR00465">
    <property type="entry name" value="EP450IV"/>
</dbReference>
<gene>
    <name evidence="16" type="ORF">R5R35_000158</name>
</gene>
<keyword evidence="7 14" id="KW-0479">Metal-binding</keyword>
<dbReference type="GO" id="GO:0005506">
    <property type="term" value="F:iron ion binding"/>
    <property type="evidence" value="ECO:0007669"/>
    <property type="project" value="InterPro"/>
</dbReference>
<protein>
    <recommendedName>
        <fullName evidence="18">Cytochrome P450</fullName>
    </recommendedName>
</protein>
<organism evidence="16 17">
    <name type="scientific">Gryllus longicercus</name>
    <dbReference type="NCBI Taxonomy" id="2509291"/>
    <lineage>
        <taxon>Eukaryota</taxon>
        <taxon>Metazoa</taxon>
        <taxon>Ecdysozoa</taxon>
        <taxon>Arthropoda</taxon>
        <taxon>Hexapoda</taxon>
        <taxon>Insecta</taxon>
        <taxon>Pterygota</taxon>
        <taxon>Neoptera</taxon>
        <taxon>Polyneoptera</taxon>
        <taxon>Orthoptera</taxon>
        <taxon>Ensifera</taxon>
        <taxon>Gryllidea</taxon>
        <taxon>Grylloidea</taxon>
        <taxon>Gryllidae</taxon>
        <taxon>Gryllinae</taxon>
        <taxon>Gryllus</taxon>
    </lineage>
</organism>
<evidence type="ECO:0000256" key="5">
    <source>
        <dbReference type="ARBA" id="ARBA00010617"/>
    </source>
</evidence>
<keyword evidence="6 14" id="KW-0349">Heme</keyword>
<dbReference type="PANTHER" id="PTHR24292:SF84">
    <property type="entry name" value="CYTOCHROME P450 28A5-RELATED"/>
    <property type="match status" value="1"/>
</dbReference>
<comment type="function">
    <text evidence="2">May be involved in the metabolism of insect hormones and in the breakdown of synthetic insecticides.</text>
</comment>
<keyword evidence="12 15" id="KW-0503">Monooxygenase</keyword>
<evidence type="ECO:0000256" key="10">
    <source>
        <dbReference type="ARBA" id="ARBA00023002"/>
    </source>
</evidence>
<keyword evidence="9" id="KW-0492">Microsome</keyword>
<evidence type="ECO:0000313" key="17">
    <source>
        <dbReference type="Proteomes" id="UP001378592"/>
    </source>
</evidence>
<evidence type="ECO:0000256" key="7">
    <source>
        <dbReference type="ARBA" id="ARBA00022723"/>
    </source>
</evidence>
<keyword evidence="17" id="KW-1185">Reference proteome</keyword>
<evidence type="ECO:0000256" key="13">
    <source>
        <dbReference type="ARBA" id="ARBA00023136"/>
    </source>
</evidence>
<evidence type="ECO:0000256" key="6">
    <source>
        <dbReference type="ARBA" id="ARBA00022617"/>
    </source>
</evidence>
<evidence type="ECO:0000256" key="4">
    <source>
        <dbReference type="ARBA" id="ARBA00004406"/>
    </source>
</evidence>
<dbReference type="GO" id="GO:0020037">
    <property type="term" value="F:heme binding"/>
    <property type="evidence" value="ECO:0007669"/>
    <property type="project" value="InterPro"/>
</dbReference>
<dbReference type="GO" id="GO:0016705">
    <property type="term" value="F:oxidoreductase activity, acting on paired donors, with incorporation or reduction of molecular oxygen"/>
    <property type="evidence" value="ECO:0007669"/>
    <property type="project" value="InterPro"/>
</dbReference>
<dbReference type="Gene3D" id="1.10.630.10">
    <property type="entry name" value="Cytochrome P450"/>
    <property type="match status" value="1"/>
</dbReference>
<evidence type="ECO:0000256" key="3">
    <source>
        <dbReference type="ARBA" id="ARBA00004174"/>
    </source>
</evidence>
<dbReference type="InterPro" id="IPR050476">
    <property type="entry name" value="Insect_CytP450_Detox"/>
</dbReference>
<dbReference type="PRINTS" id="PR00385">
    <property type="entry name" value="P450"/>
</dbReference>
<name>A0AAN9YXP7_9ORTH</name>
<comment type="cofactor">
    <cofactor evidence="1 14">
        <name>heme</name>
        <dbReference type="ChEBI" id="CHEBI:30413"/>
    </cofactor>
</comment>
<comment type="caution">
    <text evidence="16">The sequence shown here is derived from an EMBL/GenBank/DDBJ whole genome shotgun (WGS) entry which is preliminary data.</text>
</comment>
<evidence type="ECO:0000256" key="2">
    <source>
        <dbReference type="ARBA" id="ARBA00003690"/>
    </source>
</evidence>
<sequence>MENLYKLYEGKPFVGFWRFRTPGLLIRDPEVTKTVLLQEFNSFQQNGFRVHPELDPLVHKNPFMLTGEEWKTTRQTLTPSFTNSKLKPLLPLMEEVAAELVQYLRANCHTCGPDGFDAKDLCSKYTMEVVATSAFGIKGHSFQNPKAELREMTMQLLQPGLKKSIELMLINFLPSLADLLKLRMMPVEVDQYFRGVVRTVVDEREKKNITRNDFMQNLINLKKKAVENGETYSDEDITAHAVTFMTDGFETSAIIMSFILHELARHPDVQEELRQEVVAARGANGGRLPFEVLLELPLLDQVIHETLRLHPALPAMEKVCTRAISLRAADGTELHVPKGQLVILPVLGFHKDPRYFHDPERFDPDRFSPGRKSDIPKYMFLGFGGGPRQCLGMRFALQQTKLAIATMVAHFVIKATPKTPEVVEQDPTSFLACAKGGLWVRFEERQTSL</sequence>
<feature type="binding site" description="axial binding residue" evidence="14">
    <location>
        <position position="390"/>
    </location>
    <ligand>
        <name>heme</name>
        <dbReference type="ChEBI" id="CHEBI:30413"/>
    </ligand>
    <ligandPart>
        <name>Fe</name>
        <dbReference type="ChEBI" id="CHEBI:18248"/>
    </ligandPart>
</feature>
<dbReference type="EMBL" id="JAZDUA010001026">
    <property type="protein sequence ID" value="KAK7788571.1"/>
    <property type="molecule type" value="Genomic_DNA"/>
</dbReference>
<dbReference type="Pfam" id="PF00067">
    <property type="entry name" value="p450"/>
    <property type="match status" value="1"/>
</dbReference>